<proteinExistence type="predicted"/>
<keyword evidence="5" id="KW-0677">Repeat</keyword>
<evidence type="ECO:0000313" key="11">
    <source>
        <dbReference type="Proteomes" id="UP001217918"/>
    </source>
</evidence>
<dbReference type="EC" id="2.3.2.31" evidence="2"/>
<dbReference type="InterPro" id="IPR044066">
    <property type="entry name" value="TRIAD_supradom"/>
</dbReference>
<feature type="domain" description="RING-type" evidence="9">
    <location>
        <begin position="69"/>
        <end position="284"/>
    </location>
</feature>
<dbReference type="Pfam" id="PF22191">
    <property type="entry name" value="IBR_1"/>
    <property type="match status" value="1"/>
</dbReference>
<dbReference type="Gene3D" id="1.20.120.1750">
    <property type="match status" value="1"/>
</dbReference>
<evidence type="ECO:0000313" key="10">
    <source>
        <dbReference type="EMBL" id="KAK2071324.1"/>
    </source>
</evidence>
<evidence type="ECO:0000256" key="4">
    <source>
        <dbReference type="ARBA" id="ARBA00022723"/>
    </source>
</evidence>
<keyword evidence="6" id="KW-0863">Zinc-finger</keyword>
<evidence type="ECO:0000256" key="7">
    <source>
        <dbReference type="ARBA" id="ARBA00022786"/>
    </source>
</evidence>
<dbReference type="CDD" id="cd20335">
    <property type="entry name" value="BRcat_RBR"/>
    <property type="match status" value="1"/>
</dbReference>
<comment type="caution">
    <text evidence="10">The sequence shown here is derived from an EMBL/GenBank/DDBJ whole genome shotgun (WGS) entry which is preliminary data.</text>
</comment>
<dbReference type="InterPro" id="IPR013083">
    <property type="entry name" value="Znf_RING/FYVE/PHD"/>
</dbReference>
<dbReference type="GO" id="GO:0016567">
    <property type="term" value="P:protein ubiquitination"/>
    <property type="evidence" value="ECO:0007669"/>
    <property type="project" value="InterPro"/>
</dbReference>
<sequence>MQANYRGGGNVEMTEVVAAQDPPTPRAPSTAKFGIRYRATRDDGGLGLHHAVSGDRVVVGGVGPAATDGERTCVVCQDDKPAADFPRENLTRACAHPPATCADCVPEAIGAQVRVNMHGQVRCPSPGCGEPLQFEDMQAFADQDTLLRYRNLHQRKVLEEFPDWIWCLANCGHGQRHAAGHEQPLMVCTACHRRSCIRHGILWHEGQTCEAFDAARITAEHREEERQTERITRPCANCRARIQRTEGCDWMHCSNCGRNFCWNCGRLWQIRENGHHFCPEPRRH</sequence>
<keyword evidence="11" id="KW-1185">Reference proteome</keyword>
<organism evidence="10 11">
    <name type="scientific">Phyllachora maydis</name>
    <dbReference type="NCBI Taxonomy" id="1825666"/>
    <lineage>
        <taxon>Eukaryota</taxon>
        <taxon>Fungi</taxon>
        <taxon>Dikarya</taxon>
        <taxon>Ascomycota</taxon>
        <taxon>Pezizomycotina</taxon>
        <taxon>Sordariomycetes</taxon>
        <taxon>Sordariomycetidae</taxon>
        <taxon>Phyllachorales</taxon>
        <taxon>Phyllachoraceae</taxon>
        <taxon>Phyllachora</taxon>
    </lineage>
</organism>
<dbReference type="Pfam" id="PF01485">
    <property type="entry name" value="IBR"/>
    <property type="match status" value="1"/>
</dbReference>
<evidence type="ECO:0000256" key="3">
    <source>
        <dbReference type="ARBA" id="ARBA00022679"/>
    </source>
</evidence>
<evidence type="ECO:0000256" key="2">
    <source>
        <dbReference type="ARBA" id="ARBA00012251"/>
    </source>
</evidence>
<evidence type="ECO:0000256" key="5">
    <source>
        <dbReference type="ARBA" id="ARBA00022737"/>
    </source>
</evidence>
<dbReference type="Proteomes" id="UP001217918">
    <property type="component" value="Unassembled WGS sequence"/>
</dbReference>
<reference evidence="10" key="1">
    <citation type="journal article" date="2023" name="Mol. Plant Microbe Interact.">
        <title>Elucidating the Obligate Nature and Biological Capacity of an Invasive Fungal Corn Pathogen.</title>
        <authorList>
            <person name="MacCready J.S."/>
            <person name="Roggenkamp E.M."/>
            <person name="Gdanetz K."/>
            <person name="Chilvers M.I."/>
        </authorList>
    </citation>
    <scope>NUCLEOTIDE SEQUENCE</scope>
    <source>
        <strain evidence="10">PM02</strain>
    </source>
</reference>
<comment type="catalytic activity">
    <reaction evidence="1">
        <text>[E2 ubiquitin-conjugating enzyme]-S-ubiquitinyl-L-cysteine + [acceptor protein]-L-lysine = [E2 ubiquitin-conjugating enzyme]-L-cysteine + [acceptor protein]-N(6)-ubiquitinyl-L-lysine.</text>
        <dbReference type="EC" id="2.3.2.31"/>
    </reaction>
</comment>
<keyword evidence="3" id="KW-0808">Transferase</keyword>
<dbReference type="PANTHER" id="PTHR11685">
    <property type="entry name" value="RBR FAMILY RING FINGER AND IBR DOMAIN-CONTAINING"/>
    <property type="match status" value="1"/>
</dbReference>
<accession>A0AAD9MBT0</accession>
<dbReference type="AlphaFoldDB" id="A0AAD9MBT0"/>
<evidence type="ECO:0000259" key="9">
    <source>
        <dbReference type="PROSITE" id="PS51873"/>
    </source>
</evidence>
<gene>
    <name evidence="10" type="ORF">P8C59_005758</name>
</gene>
<dbReference type="PROSITE" id="PS51873">
    <property type="entry name" value="TRIAD"/>
    <property type="match status" value="1"/>
</dbReference>
<protein>
    <recommendedName>
        <fullName evidence="2">RBR-type E3 ubiquitin transferase</fullName>
        <ecNumber evidence="2">2.3.2.31</ecNumber>
    </recommendedName>
</protein>
<dbReference type="InterPro" id="IPR031127">
    <property type="entry name" value="E3_UB_ligase_RBR"/>
</dbReference>
<dbReference type="GO" id="GO:0061630">
    <property type="term" value="F:ubiquitin protein ligase activity"/>
    <property type="evidence" value="ECO:0007669"/>
    <property type="project" value="UniProtKB-EC"/>
</dbReference>
<dbReference type="SMART" id="SM00647">
    <property type="entry name" value="IBR"/>
    <property type="match status" value="2"/>
</dbReference>
<dbReference type="GO" id="GO:0008270">
    <property type="term" value="F:zinc ion binding"/>
    <property type="evidence" value="ECO:0007669"/>
    <property type="project" value="UniProtKB-KW"/>
</dbReference>
<dbReference type="Gene3D" id="3.30.40.10">
    <property type="entry name" value="Zinc/RING finger domain, C3HC4 (zinc finger)"/>
    <property type="match status" value="1"/>
</dbReference>
<keyword evidence="7" id="KW-0833">Ubl conjugation pathway</keyword>
<evidence type="ECO:0000256" key="8">
    <source>
        <dbReference type="ARBA" id="ARBA00022833"/>
    </source>
</evidence>
<keyword evidence="8" id="KW-0862">Zinc</keyword>
<evidence type="ECO:0000256" key="1">
    <source>
        <dbReference type="ARBA" id="ARBA00001798"/>
    </source>
</evidence>
<dbReference type="InterPro" id="IPR002867">
    <property type="entry name" value="IBR_dom"/>
</dbReference>
<dbReference type="EMBL" id="JAQQPM010000005">
    <property type="protein sequence ID" value="KAK2071324.1"/>
    <property type="molecule type" value="Genomic_DNA"/>
</dbReference>
<dbReference type="SUPFAM" id="SSF57850">
    <property type="entry name" value="RING/U-box"/>
    <property type="match status" value="3"/>
</dbReference>
<name>A0AAD9MBT0_9PEZI</name>
<keyword evidence="4" id="KW-0479">Metal-binding</keyword>
<evidence type="ECO:0000256" key="6">
    <source>
        <dbReference type="ARBA" id="ARBA00022771"/>
    </source>
</evidence>